<feature type="transmembrane region" description="Helical" evidence="1">
    <location>
        <begin position="105"/>
        <end position="124"/>
    </location>
</feature>
<feature type="transmembrane region" description="Helical" evidence="1">
    <location>
        <begin position="48"/>
        <end position="66"/>
    </location>
</feature>
<dbReference type="KEGG" id="rfs:C1I64_18350"/>
<keyword evidence="1" id="KW-1133">Transmembrane helix</keyword>
<keyword evidence="1" id="KW-0472">Membrane</keyword>
<dbReference type="AlphaFoldDB" id="A0A3Q9UV55"/>
<keyword evidence="1" id="KW-0812">Transmembrane</keyword>
<evidence type="ECO:0000256" key="1">
    <source>
        <dbReference type="SAM" id="Phobius"/>
    </source>
</evidence>
<organism evidence="2 3">
    <name type="scientific">Rathayibacter festucae DSM 15932</name>
    <dbReference type="NCBI Taxonomy" id="1328866"/>
    <lineage>
        <taxon>Bacteria</taxon>
        <taxon>Bacillati</taxon>
        <taxon>Actinomycetota</taxon>
        <taxon>Actinomycetes</taxon>
        <taxon>Micrococcales</taxon>
        <taxon>Microbacteriaceae</taxon>
        <taxon>Rathayibacter</taxon>
    </lineage>
</organism>
<proteinExistence type="predicted"/>
<evidence type="ECO:0000313" key="2">
    <source>
        <dbReference type="EMBL" id="AZZ53800.1"/>
    </source>
</evidence>
<reference evidence="3" key="1">
    <citation type="submission" date="2018-03" db="EMBL/GenBank/DDBJ databases">
        <title>Bacteriophage NCPPB3778 and a type I-E CRISPR drive the evolution of the US Biological Select Agent, Rathayibacter toxicus.</title>
        <authorList>
            <person name="Davis E.W.II."/>
            <person name="Tabima J.F."/>
            <person name="Weisberg A.J."/>
            <person name="Dantas Lopes L."/>
            <person name="Wiseman M.S."/>
            <person name="Wiseman M.S."/>
            <person name="Pupko T."/>
            <person name="Belcher M.S."/>
            <person name="Sechler A.J."/>
            <person name="Tancos M.A."/>
            <person name="Schroeder B.K."/>
            <person name="Murray T.D."/>
            <person name="Luster D.G."/>
            <person name="Schneider W.L."/>
            <person name="Rogers E."/>
            <person name="Andreote F.D."/>
            <person name="Grunwald N.J."/>
            <person name="Putnam M.L."/>
            <person name="Chang J.H."/>
        </authorList>
    </citation>
    <scope>NUCLEOTIDE SEQUENCE [LARGE SCALE GENOMIC DNA]</scope>
    <source>
        <strain evidence="3">DSM 15932</strain>
    </source>
</reference>
<gene>
    <name evidence="2" type="ORF">C1I64_18350</name>
</gene>
<sequence length="143" mass="15464">MMQRSAPWVLMALGLLDILWGYHAWSPCFVSNDLACREALNERPEEPLSVAVWILSFASIILTMLFRTGRVGTFIGLVLIAIANPLFDPGFFWRDWNSADGAAGTGMTAGAVIVVSGVIVRIFLSIDRRRVAGGLLPLGEGGS</sequence>
<name>A0A3Q9UV55_9MICO</name>
<evidence type="ECO:0000313" key="3">
    <source>
        <dbReference type="Proteomes" id="UP000285317"/>
    </source>
</evidence>
<protein>
    <submittedName>
        <fullName evidence="2">Uncharacterized protein</fullName>
    </submittedName>
</protein>
<accession>A0A3Q9UV55</accession>
<dbReference type="EMBL" id="CP028137">
    <property type="protein sequence ID" value="AZZ53800.1"/>
    <property type="molecule type" value="Genomic_DNA"/>
</dbReference>
<feature type="transmembrane region" description="Helical" evidence="1">
    <location>
        <begin position="73"/>
        <end position="93"/>
    </location>
</feature>
<dbReference type="Proteomes" id="UP000285317">
    <property type="component" value="Chromosome"/>
</dbReference>